<feature type="compositionally biased region" description="Basic and acidic residues" evidence="1">
    <location>
        <begin position="1"/>
        <end position="10"/>
    </location>
</feature>
<organism evidence="2 3">
    <name type="scientific">Apiosordaria backusii</name>
    <dbReference type="NCBI Taxonomy" id="314023"/>
    <lineage>
        <taxon>Eukaryota</taxon>
        <taxon>Fungi</taxon>
        <taxon>Dikarya</taxon>
        <taxon>Ascomycota</taxon>
        <taxon>Pezizomycotina</taxon>
        <taxon>Sordariomycetes</taxon>
        <taxon>Sordariomycetidae</taxon>
        <taxon>Sordariales</taxon>
        <taxon>Lasiosphaeriaceae</taxon>
        <taxon>Apiosordaria</taxon>
    </lineage>
</organism>
<feature type="compositionally biased region" description="Low complexity" evidence="1">
    <location>
        <begin position="153"/>
        <end position="170"/>
    </location>
</feature>
<accession>A0AA40EBK6</accession>
<feature type="compositionally biased region" description="Low complexity" evidence="1">
    <location>
        <begin position="75"/>
        <end position="89"/>
    </location>
</feature>
<evidence type="ECO:0000313" key="2">
    <source>
        <dbReference type="EMBL" id="KAK0729393.1"/>
    </source>
</evidence>
<feature type="compositionally biased region" description="Basic residues" evidence="1">
    <location>
        <begin position="19"/>
        <end position="28"/>
    </location>
</feature>
<keyword evidence="3" id="KW-1185">Reference proteome</keyword>
<evidence type="ECO:0000313" key="3">
    <source>
        <dbReference type="Proteomes" id="UP001172159"/>
    </source>
</evidence>
<evidence type="ECO:0000256" key="1">
    <source>
        <dbReference type="SAM" id="MobiDB-lite"/>
    </source>
</evidence>
<protein>
    <submittedName>
        <fullName evidence="2">Uncharacterized protein</fullName>
    </submittedName>
</protein>
<dbReference type="Proteomes" id="UP001172159">
    <property type="component" value="Unassembled WGS sequence"/>
</dbReference>
<sequence length="180" mass="20771">MARKNRDENSKCCPSWRQSKGRRARRRNIGATGNAPRPSQEEHGWRYPPNAPATERPSAPEWQIPEPSLNRSWSYAEQTQEAPQEQPTYVPHPIDFGLPPDTIQYRWENPDSVQYPPAPQQQHHQDQQTQQQQQQPEPASDATSIAASYTTAPESQNQHEQQQQEQQPPQGSGCHYYPYY</sequence>
<gene>
    <name evidence="2" type="ORF">B0T21DRAFT_350297</name>
</gene>
<dbReference type="AlphaFoldDB" id="A0AA40EBK6"/>
<name>A0AA40EBK6_9PEZI</name>
<proteinExistence type="predicted"/>
<feature type="compositionally biased region" description="Low complexity" evidence="1">
    <location>
        <begin position="127"/>
        <end position="138"/>
    </location>
</feature>
<reference evidence="2" key="1">
    <citation type="submission" date="2023-06" db="EMBL/GenBank/DDBJ databases">
        <title>Genome-scale phylogeny and comparative genomics of the fungal order Sordariales.</title>
        <authorList>
            <consortium name="Lawrence Berkeley National Laboratory"/>
            <person name="Hensen N."/>
            <person name="Bonometti L."/>
            <person name="Westerberg I."/>
            <person name="Brannstrom I.O."/>
            <person name="Guillou S."/>
            <person name="Cros-Aarteil S."/>
            <person name="Calhoun S."/>
            <person name="Haridas S."/>
            <person name="Kuo A."/>
            <person name="Mondo S."/>
            <person name="Pangilinan J."/>
            <person name="Riley R."/>
            <person name="Labutti K."/>
            <person name="Andreopoulos B."/>
            <person name="Lipzen A."/>
            <person name="Chen C."/>
            <person name="Yanf M."/>
            <person name="Daum C."/>
            <person name="Ng V."/>
            <person name="Clum A."/>
            <person name="Steindorff A."/>
            <person name="Ohm R."/>
            <person name="Martin F."/>
            <person name="Silar P."/>
            <person name="Natvig D."/>
            <person name="Lalanne C."/>
            <person name="Gautier V."/>
            <person name="Ament-Velasquez S.L."/>
            <person name="Kruys A."/>
            <person name="Hutchinson M.I."/>
            <person name="Powell A.J."/>
            <person name="Barry K."/>
            <person name="Miller A.N."/>
            <person name="Grigoriev I.V."/>
            <person name="Debuchy R."/>
            <person name="Gladieux P."/>
            <person name="Thoren M.H."/>
            <person name="Johannesson H."/>
        </authorList>
    </citation>
    <scope>NUCLEOTIDE SEQUENCE</scope>
    <source>
        <strain evidence="2">CBS 540.89</strain>
    </source>
</reference>
<dbReference type="EMBL" id="JAUKTV010000009">
    <property type="protein sequence ID" value="KAK0729393.1"/>
    <property type="molecule type" value="Genomic_DNA"/>
</dbReference>
<feature type="region of interest" description="Disordered" evidence="1">
    <location>
        <begin position="1"/>
        <end position="180"/>
    </location>
</feature>
<feature type="compositionally biased region" description="Polar residues" evidence="1">
    <location>
        <begin position="141"/>
        <end position="152"/>
    </location>
</feature>
<comment type="caution">
    <text evidence="2">The sequence shown here is derived from an EMBL/GenBank/DDBJ whole genome shotgun (WGS) entry which is preliminary data.</text>
</comment>